<dbReference type="GO" id="GO:0016788">
    <property type="term" value="F:hydrolase activity, acting on ester bonds"/>
    <property type="evidence" value="ECO:0007669"/>
    <property type="project" value="InterPro"/>
</dbReference>
<dbReference type="InterPro" id="IPR036514">
    <property type="entry name" value="SGNH_hydro_sf"/>
</dbReference>
<evidence type="ECO:0008006" key="10">
    <source>
        <dbReference type="Google" id="ProtNLM"/>
    </source>
</evidence>
<evidence type="ECO:0000256" key="3">
    <source>
        <dbReference type="ARBA" id="ARBA00022525"/>
    </source>
</evidence>
<reference evidence="8 9" key="1">
    <citation type="submission" date="2020-10" db="EMBL/GenBank/DDBJ databases">
        <title>The Coptis chinensis genome and diversification of protoberbering-type alkaloids.</title>
        <authorList>
            <person name="Wang B."/>
            <person name="Shu S."/>
            <person name="Song C."/>
            <person name="Liu Y."/>
        </authorList>
    </citation>
    <scope>NUCLEOTIDE SEQUENCE [LARGE SCALE GENOMIC DNA]</scope>
    <source>
        <strain evidence="8">HL-2020</strain>
        <tissue evidence="8">Leaf</tissue>
    </source>
</reference>
<evidence type="ECO:0000313" key="9">
    <source>
        <dbReference type="Proteomes" id="UP000631114"/>
    </source>
</evidence>
<dbReference type="Pfam" id="PF00657">
    <property type="entry name" value="Lipase_GDSL"/>
    <property type="match status" value="1"/>
</dbReference>
<evidence type="ECO:0000256" key="1">
    <source>
        <dbReference type="ARBA" id="ARBA00004613"/>
    </source>
</evidence>
<keyword evidence="6" id="KW-0442">Lipid degradation</keyword>
<dbReference type="InterPro" id="IPR051238">
    <property type="entry name" value="GDSL_esterase/lipase"/>
</dbReference>
<evidence type="ECO:0000256" key="4">
    <source>
        <dbReference type="ARBA" id="ARBA00022729"/>
    </source>
</evidence>
<keyword evidence="4" id="KW-0732">Signal</keyword>
<gene>
    <name evidence="8" type="ORF">IFM89_026069</name>
</gene>
<name>A0A835IFX5_9MAGN</name>
<comment type="subcellular location">
    <subcellularLocation>
        <location evidence="1">Secreted</location>
    </subcellularLocation>
</comment>
<dbReference type="Gene3D" id="3.40.50.1110">
    <property type="entry name" value="SGNH hydrolase"/>
    <property type="match status" value="1"/>
</dbReference>
<evidence type="ECO:0000256" key="7">
    <source>
        <dbReference type="ARBA" id="ARBA00023098"/>
    </source>
</evidence>
<evidence type="ECO:0000256" key="2">
    <source>
        <dbReference type="ARBA" id="ARBA00008668"/>
    </source>
</evidence>
<comment type="similarity">
    <text evidence="2">Belongs to the 'GDSL' lipolytic enzyme family.</text>
</comment>
<dbReference type="PANTHER" id="PTHR45650">
    <property type="entry name" value="GDSL-LIKE LIPASE/ACYLHYDROLASE-RELATED"/>
    <property type="match status" value="1"/>
</dbReference>
<dbReference type="InterPro" id="IPR001087">
    <property type="entry name" value="GDSL"/>
</dbReference>
<sequence length="283" mass="32399">MSSSIRCSGPYMEAFSWKYNDYITIAKANYPPNGIDFPYGATSRAPTRNLAKFWGASVKGQVLAMYQQVEAFGNMVLPEMRSLLLTSNEDATTNFDGYLAKSLFVSDIGNDDFLNHYFVHLANPLHKKVPPSFYNLLVDQCTLYLKKLYKFGARKFLVFGLGVLGFIPNIIRSYSQDSKQCFEEFNEISVKYNAKVKTMVLQLNQELSGVYILYWDIYTNMRQVLDNPSEYVICLPGNLVCPDRSQYVFWDDFHPTDVANEILVKQAYRANYVHKVLVLTGFS</sequence>
<dbReference type="Proteomes" id="UP000631114">
    <property type="component" value="Unassembled WGS sequence"/>
</dbReference>
<accession>A0A835IFX5</accession>
<proteinExistence type="inferred from homology"/>
<evidence type="ECO:0000313" key="8">
    <source>
        <dbReference type="EMBL" id="KAF9615687.1"/>
    </source>
</evidence>
<keyword evidence="7" id="KW-0443">Lipid metabolism</keyword>
<dbReference type="GO" id="GO:0016042">
    <property type="term" value="P:lipid catabolic process"/>
    <property type="evidence" value="ECO:0007669"/>
    <property type="project" value="UniProtKB-KW"/>
</dbReference>
<evidence type="ECO:0000256" key="5">
    <source>
        <dbReference type="ARBA" id="ARBA00022801"/>
    </source>
</evidence>
<protein>
    <recommendedName>
        <fullName evidence="10">GDSL esterase/lipase</fullName>
    </recommendedName>
</protein>
<dbReference type="OrthoDB" id="1600564at2759"/>
<keyword evidence="9" id="KW-1185">Reference proteome</keyword>
<evidence type="ECO:0000256" key="6">
    <source>
        <dbReference type="ARBA" id="ARBA00022963"/>
    </source>
</evidence>
<keyword evidence="3" id="KW-0964">Secreted</keyword>
<dbReference type="EMBL" id="JADFTS010000003">
    <property type="protein sequence ID" value="KAF9615687.1"/>
    <property type="molecule type" value="Genomic_DNA"/>
</dbReference>
<comment type="caution">
    <text evidence="8">The sequence shown here is derived from an EMBL/GenBank/DDBJ whole genome shotgun (WGS) entry which is preliminary data.</text>
</comment>
<keyword evidence="5" id="KW-0378">Hydrolase</keyword>
<dbReference type="GO" id="GO:0005576">
    <property type="term" value="C:extracellular region"/>
    <property type="evidence" value="ECO:0007669"/>
    <property type="project" value="UniProtKB-SubCell"/>
</dbReference>
<organism evidence="8 9">
    <name type="scientific">Coptis chinensis</name>
    <dbReference type="NCBI Taxonomy" id="261450"/>
    <lineage>
        <taxon>Eukaryota</taxon>
        <taxon>Viridiplantae</taxon>
        <taxon>Streptophyta</taxon>
        <taxon>Embryophyta</taxon>
        <taxon>Tracheophyta</taxon>
        <taxon>Spermatophyta</taxon>
        <taxon>Magnoliopsida</taxon>
        <taxon>Ranunculales</taxon>
        <taxon>Ranunculaceae</taxon>
        <taxon>Coptidoideae</taxon>
        <taxon>Coptis</taxon>
    </lineage>
</organism>
<dbReference type="AlphaFoldDB" id="A0A835IFX5"/>
<dbReference type="PANTHER" id="PTHR45650:SF8">
    <property type="entry name" value="GDSL ESTERASE_LIPASE"/>
    <property type="match status" value="1"/>
</dbReference>